<dbReference type="Pfam" id="PF09898">
    <property type="entry name" value="DUF2125"/>
    <property type="match status" value="1"/>
</dbReference>
<accession>A0A4R2PW05</accession>
<comment type="caution">
    <text evidence="2">The sequence shown here is derived from an EMBL/GenBank/DDBJ whole genome shotgun (WGS) entry which is preliminary data.</text>
</comment>
<organism evidence="2 3">
    <name type="scientific">Rhodovulum marinum</name>
    <dbReference type="NCBI Taxonomy" id="320662"/>
    <lineage>
        <taxon>Bacteria</taxon>
        <taxon>Pseudomonadati</taxon>
        <taxon>Pseudomonadota</taxon>
        <taxon>Alphaproteobacteria</taxon>
        <taxon>Rhodobacterales</taxon>
        <taxon>Paracoccaceae</taxon>
        <taxon>Rhodovulum</taxon>
    </lineage>
</organism>
<dbReference type="Proteomes" id="UP000294835">
    <property type="component" value="Unassembled WGS sequence"/>
</dbReference>
<keyword evidence="3" id="KW-1185">Reference proteome</keyword>
<evidence type="ECO:0000313" key="3">
    <source>
        <dbReference type="Proteomes" id="UP000294835"/>
    </source>
</evidence>
<evidence type="ECO:0000256" key="1">
    <source>
        <dbReference type="SAM" id="SignalP"/>
    </source>
</evidence>
<evidence type="ECO:0000313" key="2">
    <source>
        <dbReference type="EMBL" id="TCP40137.1"/>
    </source>
</evidence>
<feature type="signal peptide" evidence="1">
    <location>
        <begin position="1"/>
        <end position="24"/>
    </location>
</feature>
<protein>
    <submittedName>
        <fullName evidence="2">Uncharacterized protein DUF2125</fullName>
    </submittedName>
</protein>
<keyword evidence="1" id="KW-0732">Signal</keyword>
<proteinExistence type="predicted"/>
<dbReference type="RefSeq" id="WP_132462929.1">
    <property type="nucleotide sequence ID" value="NZ_SLXP01000008.1"/>
</dbReference>
<reference evidence="2 3" key="1">
    <citation type="submission" date="2019-03" db="EMBL/GenBank/DDBJ databases">
        <title>Genomic Encyclopedia of Type Strains, Phase IV (KMG-IV): sequencing the most valuable type-strain genomes for metagenomic binning, comparative biology and taxonomic classification.</title>
        <authorList>
            <person name="Goeker M."/>
        </authorList>
    </citation>
    <scope>NUCLEOTIDE SEQUENCE [LARGE SCALE GENOMIC DNA]</scope>
    <source>
        <strain evidence="2 3">DSM 18063</strain>
    </source>
</reference>
<gene>
    <name evidence="2" type="ORF">EV662_10811</name>
</gene>
<sequence length="504" mass="51901">MSFRNSASAGAIFAALVLAGPAWADLTAEEVWAAWKAVAEGAGQTISATETRSGDTLTISDLTVTAAMPEGSAVARQDGAIAFRDRGDGSVEVTLPGRFGIAMDVRPDEGPQVQADMTVAQDGFSMVASGTPDAITYDMSAAEITLTLDRAVADGAPVDARAVSGMTGMNGRYTVARGETTRVEGEITAEGARFDVAVNAPEDNVSLRYAGEVSDLAGTSTAVTVPGMDTTQLGAMLEAGFASEGRVTHGGFAYAMSVADGGGATDVAASFDGGSIDFALAGDGMVYDLRSDAGQITVSGAAVPLPQLDLAFAESAFRLRLPLVETEEPADFQLLTRTEGLTVSDGIWAMLDPAGQLPRDPATLVLDLGGKARWLVDITDPETMAGASPEAPPAELHELNVKDLQLSLAGAELTGNGAFVFDNSDKTTFGGVPKPTGGVALKLTGANTLLDRLVNMGLIPADQATGMRMMLGMFARPSGEGDTLTSEIEVTPEGQVLANGQRLR</sequence>
<feature type="chain" id="PRO_5020858213" evidence="1">
    <location>
        <begin position="25"/>
        <end position="504"/>
    </location>
</feature>
<dbReference type="EMBL" id="SLXP01000008">
    <property type="protein sequence ID" value="TCP40137.1"/>
    <property type="molecule type" value="Genomic_DNA"/>
</dbReference>
<dbReference type="AlphaFoldDB" id="A0A4R2PW05"/>
<dbReference type="OrthoDB" id="7791409at2"/>
<dbReference type="InterPro" id="IPR018666">
    <property type="entry name" value="DUF2125"/>
</dbReference>
<name>A0A4R2PW05_9RHOB</name>